<dbReference type="SUPFAM" id="SSF50494">
    <property type="entry name" value="Trypsin-like serine proteases"/>
    <property type="match status" value="1"/>
</dbReference>
<dbReference type="PANTHER" id="PTHR24253">
    <property type="entry name" value="TRANSMEMBRANE PROTEASE SERINE"/>
    <property type="match status" value="1"/>
</dbReference>
<evidence type="ECO:0000313" key="4">
    <source>
        <dbReference type="Proteomes" id="UP000298663"/>
    </source>
</evidence>
<comment type="caution">
    <text evidence="3">The sequence shown here is derived from an EMBL/GenBank/DDBJ whole genome shotgun (WGS) entry which is preliminary data.</text>
</comment>
<dbReference type="AlphaFoldDB" id="A0A4U5MC26"/>
<evidence type="ECO:0000313" key="3">
    <source>
        <dbReference type="EMBL" id="TKR66592.1"/>
    </source>
</evidence>
<dbReference type="GO" id="GO:0004252">
    <property type="term" value="F:serine-type endopeptidase activity"/>
    <property type="evidence" value="ECO:0007669"/>
    <property type="project" value="InterPro"/>
</dbReference>
<sequence>MQDFQVDKFWRNPTHTDAKQTGRDFGIILLKEPVQFSSRIAPACLPGSSTPLPDQIFVYGFGKHSMVLYDTERQPLENPRFQRLFVARVKQRKCKGMKMERFSDSFLATFCVIPYKGDGGPSMGDSGSGIMGKVGPKNQTVVFGNTVVAFMAEGHIVDNRSYVQDICRKIGLCYTLCDDVEKCLVI</sequence>
<evidence type="ECO:0000256" key="1">
    <source>
        <dbReference type="ARBA" id="ARBA00023157"/>
    </source>
</evidence>
<dbReference type="InterPro" id="IPR043504">
    <property type="entry name" value="Peptidase_S1_PA_chymotrypsin"/>
</dbReference>
<organism evidence="3 4">
    <name type="scientific">Steinernema carpocapsae</name>
    <name type="common">Entomopathogenic nematode</name>
    <dbReference type="NCBI Taxonomy" id="34508"/>
    <lineage>
        <taxon>Eukaryota</taxon>
        <taxon>Metazoa</taxon>
        <taxon>Ecdysozoa</taxon>
        <taxon>Nematoda</taxon>
        <taxon>Chromadorea</taxon>
        <taxon>Rhabditida</taxon>
        <taxon>Tylenchina</taxon>
        <taxon>Panagrolaimomorpha</taxon>
        <taxon>Strongyloidoidea</taxon>
        <taxon>Steinernematidae</taxon>
        <taxon>Steinernema</taxon>
    </lineage>
</organism>
<name>A0A4U5MC26_STECR</name>
<dbReference type="PANTHER" id="PTHR24253:SF153">
    <property type="entry name" value="SERINE PROTEASE HEPSIN"/>
    <property type="match status" value="1"/>
</dbReference>
<dbReference type="Pfam" id="PF00089">
    <property type="entry name" value="Trypsin"/>
    <property type="match status" value="1"/>
</dbReference>
<evidence type="ECO:0000259" key="2">
    <source>
        <dbReference type="Pfam" id="PF00089"/>
    </source>
</evidence>
<protein>
    <recommendedName>
        <fullName evidence="2">Peptidase S1 domain-containing protein</fullName>
    </recommendedName>
</protein>
<accession>A0A4U5MC26</accession>
<dbReference type="InterPro" id="IPR001254">
    <property type="entry name" value="Trypsin_dom"/>
</dbReference>
<dbReference type="Proteomes" id="UP000298663">
    <property type="component" value="Unassembled WGS sequence"/>
</dbReference>
<reference evidence="3 4" key="1">
    <citation type="journal article" date="2015" name="Genome Biol.">
        <title>Comparative genomics of Steinernema reveals deeply conserved gene regulatory networks.</title>
        <authorList>
            <person name="Dillman A.R."/>
            <person name="Macchietto M."/>
            <person name="Porter C.F."/>
            <person name="Rogers A."/>
            <person name="Williams B."/>
            <person name="Antoshechkin I."/>
            <person name="Lee M.M."/>
            <person name="Goodwin Z."/>
            <person name="Lu X."/>
            <person name="Lewis E.E."/>
            <person name="Goodrich-Blair H."/>
            <person name="Stock S.P."/>
            <person name="Adams B.J."/>
            <person name="Sternberg P.W."/>
            <person name="Mortazavi A."/>
        </authorList>
    </citation>
    <scope>NUCLEOTIDE SEQUENCE [LARGE SCALE GENOMIC DNA]</scope>
    <source>
        <strain evidence="3 4">ALL</strain>
    </source>
</reference>
<dbReference type="GO" id="GO:0006508">
    <property type="term" value="P:proteolysis"/>
    <property type="evidence" value="ECO:0007669"/>
    <property type="project" value="InterPro"/>
</dbReference>
<dbReference type="InterPro" id="IPR009003">
    <property type="entry name" value="Peptidase_S1_PA"/>
</dbReference>
<reference evidence="3 4" key="2">
    <citation type="journal article" date="2019" name="G3 (Bethesda)">
        <title>Hybrid Assembly of the Genome of the Entomopathogenic Nematode Steinernema carpocapsae Identifies the X-Chromosome.</title>
        <authorList>
            <person name="Serra L."/>
            <person name="Macchietto M."/>
            <person name="Macias-Munoz A."/>
            <person name="McGill C.J."/>
            <person name="Rodriguez I.M."/>
            <person name="Rodriguez B."/>
            <person name="Murad R."/>
            <person name="Mortazavi A."/>
        </authorList>
    </citation>
    <scope>NUCLEOTIDE SEQUENCE [LARGE SCALE GENOMIC DNA]</scope>
    <source>
        <strain evidence="3 4">ALL</strain>
    </source>
</reference>
<proteinExistence type="predicted"/>
<dbReference type="EMBL" id="AZBU02000008">
    <property type="protein sequence ID" value="TKR66592.1"/>
    <property type="molecule type" value="Genomic_DNA"/>
</dbReference>
<gene>
    <name evidence="3" type="ORF">L596_022866</name>
</gene>
<dbReference type="Gene3D" id="2.40.10.10">
    <property type="entry name" value="Trypsin-like serine proteases"/>
    <property type="match status" value="1"/>
</dbReference>
<keyword evidence="4" id="KW-1185">Reference proteome</keyword>
<keyword evidence="1" id="KW-1015">Disulfide bond</keyword>
<feature type="domain" description="Peptidase S1" evidence="2">
    <location>
        <begin position="2"/>
        <end position="141"/>
    </location>
</feature>